<feature type="compositionally biased region" description="Low complexity" evidence="4">
    <location>
        <begin position="36"/>
        <end position="64"/>
    </location>
</feature>
<dbReference type="Proteomes" id="UP000515129">
    <property type="component" value="Unplaced"/>
</dbReference>
<protein>
    <submittedName>
        <fullName evidence="7">Uncharacterized protein LOC113078690</fullName>
    </submittedName>
</protein>
<name>A0A6P6NEN3_CARAU</name>
<dbReference type="AlphaFoldDB" id="A0A6P6NEN3"/>
<dbReference type="GeneID" id="113078690"/>
<dbReference type="KEGG" id="caua:113078690"/>
<accession>A0A6P6NEN3</accession>
<dbReference type="OrthoDB" id="8957740at2759"/>
<dbReference type="InterPro" id="IPR000569">
    <property type="entry name" value="HECT_dom"/>
</dbReference>
<organism evidence="6 7">
    <name type="scientific">Carassius auratus</name>
    <name type="common">Goldfish</name>
    <dbReference type="NCBI Taxonomy" id="7957"/>
    <lineage>
        <taxon>Eukaryota</taxon>
        <taxon>Metazoa</taxon>
        <taxon>Chordata</taxon>
        <taxon>Craniata</taxon>
        <taxon>Vertebrata</taxon>
        <taxon>Euteleostomi</taxon>
        <taxon>Actinopterygii</taxon>
        <taxon>Neopterygii</taxon>
        <taxon>Teleostei</taxon>
        <taxon>Ostariophysi</taxon>
        <taxon>Cypriniformes</taxon>
        <taxon>Cyprinidae</taxon>
        <taxon>Cyprininae</taxon>
        <taxon>Carassius</taxon>
    </lineage>
</organism>
<gene>
    <name evidence="7" type="primary">LOC113078690</name>
</gene>
<feature type="domain" description="HECT" evidence="5">
    <location>
        <begin position="406"/>
        <end position="441"/>
    </location>
</feature>
<feature type="region of interest" description="Disordered" evidence="4">
    <location>
        <begin position="347"/>
        <end position="366"/>
    </location>
</feature>
<comment type="caution">
    <text evidence="3">Lacks conserved residue(s) required for the propagation of feature annotation.</text>
</comment>
<evidence type="ECO:0000313" key="7">
    <source>
        <dbReference type="RefSeq" id="XP_026106809.1"/>
    </source>
</evidence>
<reference evidence="7" key="1">
    <citation type="submission" date="2025-08" db="UniProtKB">
        <authorList>
            <consortium name="RefSeq"/>
        </authorList>
    </citation>
    <scope>IDENTIFICATION</scope>
    <source>
        <strain evidence="7">Wakin</strain>
        <tissue evidence="7">Muscle</tissue>
    </source>
</reference>
<feature type="region of interest" description="Disordered" evidence="4">
    <location>
        <begin position="36"/>
        <end position="67"/>
    </location>
</feature>
<evidence type="ECO:0000313" key="6">
    <source>
        <dbReference type="Proteomes" id="UP000515129"/>
    </source>
</evidence>
<dbReference type="SUPFAM" id="SSF56204">
    <property type="entry name" value="Hect, E3 ligase catalytic domain"/>
    <property type="match status" value="1"/>
</dbReference>
<dbReference type="RefSeq" id="XP_026106809.1">
    <property type="nucleotide sequence ID" value="XM_026251024.1"/>
</dbReference>
<keyword evidence="2 3" id="KW-0833">Ubl conjugation pathway</keyword>
<proteinExistence type="predicted"/>
<keyword evidence="1" id="KW-0808">Transferase</keyword>
<dbReference type="GO" id="GO:0004842">
    <property type="term" value="F:ubiquitin-protein transferase activity"/>
    <property type="evidence" value="ECO:0007669"/>
    <property type="project" value="InterPro"/>
</dbReference>
<dbReference type="PROSITE" id="PS50237">
    <property type="entry name" value="HECT"/>
    <property type="match status" value="1"/>
</dbReference>
<evidence type="ECO:0000256" key="4">
    <source>
        <dbReference type="SAM" id="MobiDB-lite"/>
    </source>
</evidence>
<feature type="region of interest" description="Disordered" evidence="4">
    <location>
        <begin position="286"/>
        <end position="309"/>
    </location>
</feature>
<evidence type="ECO:0000256" key="1">
    <source>
        <dbReference type="ARBA" id="ARBA00022679"/>
    </source>
</evidence>
<evidence type="ECO:0000256" key="3">
    <source>
        <dbReference type="PROSITE-ProRule" id="PRU00104"/>
    </source>
</evidence>
<evidence type="ECO:0000259" key="5">
    <source>
        <dbReference type="PROSITE" id="PS50237"/>
    </source>
</evidence>
<evidence type="ECO:0000256" key="2">
    <source>
        <dbReference type="ARBA" id="ARBA00022786"/>
    </source>
</evidence>
<sequence>MAERRPAGGFQQRENQDVTAAAQNLINILTQSLGQIQPGQGQQQPSPAFNQPAQGQQQQQPSPAVCSSRIDQDMTRAFPGMFKKKKKTANTPIQSKATAWKPFTINICLLNKITETSPSPSDELELLQAGLGKRTITVSSNMNHSELCKLLEAEFPKMRSLAGGWLLYKAPGGSGRRRLTVVPPDSEGYTGSLIKMATTSGKTALYMVPLQDELCLDPLPFSAEEFVKMPKVECRTCQTTMPLPVLYMHVKSCGGTQSADDNEITGADNDDDDEVKIVAVTASTETTATPNPTFSPTPTTPLQTCSPAPTTSYEEEGQCPICLEIFTQRQLLIHASICGDSVLQSFDGSSPTSGSPEHHNQSPDIQCPDDVLKLLASRVDNSKDFKICVSRTDFFQRAMVQWQRQKKGTPGNTLRVTFLGEAGVDSGAIRKEFLTDLIGEIEKRLFEHQGHQSGKSPIYSLSDLEKGYFRTAGEVFTVSLAQGGPAPRFLRQWCFDYLSAGDLDEANLTKDDVDDAELFELIQKVEEETDLSAWTNDIISCGYTGLIKPDNKEAIIRSIVLHATLRLIPLLKQLRKGLQVYNFVDILQDHCGLCQHFFVPTAVDDDNEADADFIMQKILPKLSEKGTMREAREMAIVNFLQDFLQEIESADDIPDGDTLPLTVPRVMQWLTGQGHKPLLMSERQEFKIALHFDHDCHQRMPAHRICYPVVSACARKITFPVAHMDNYSSFKEVMLQAINSDFGFNRV</sequence>
<dbReference type="InterPro" id="IPR035983">
    <property type="entry name" value="Hect_E3_ubiquitin_ligase"/>
</dbReference>
<keyword evidence="6" id="KW-1185">Reference proteome</keyword>
<dbReference type="Gene3D" id="3.90.1750.10">
    <property type="entry name" value="Hect, E3 ligase catalytic domains"/>
    <property type="match status" value="1"/>
</dbReference>